<dbReference type="GeneID" id="30208124"/>
<dbReference type="Proteomes" id="UP000092730">
    <property type="component" value="Chromosome 1"/>
</dbReference>
<evidence type="ECO:0000256" key="1">
    <source>
        <dbReference type="SAM" id="MobiDB-lite"/>
    </source>
</evidence>
<dbReference type="EMBL" id="KI894020">
    <property type="protein sequence ID" value="OCF26048.1"/>
    <property type="molecule type" value="Genomic_DNA"/>
</dbReference>
<proteinExistence type="predicted"/>
<dbReference type="RefSeq" id="XP_019047118.1">
    <property type="nucleotide sequence ID" value="XM_019190370.1"/>
</dbReference>
<dbReference type="KEGG" id="kbi:30208124"/>
<dbReference type="AlphaFoldDB" id="A0A1B9G4X3"/>
<gene>
    <name evidence="2" type="ORF">I302_03725</name>
    <name evidence="3" type="ORF">I302_100353</name>
</gene>
<sequence length="325" mass="35985">MSNTRTIDIPQEVCDLYLQTLKDGEPVHPDIIRKKIDLPLDGIVKILWLSIVARMLDQTSGMEATQAIALFWISIRGAERGREQPPTYSVTQNTHHHPVHPTDSETVERLLTIVKQIIERGKHHWAVTVAHEVKLYKLIERLDSQEEENRRLKEQIKRLVVGQQSTSNTLRPTLDGPPNADNSPSTEGSNDKDEDTSVIPSPKLTNDHPQTSPPSESCPVESRPAHTTTTDQAAQSSEGIQTNGLGAPSCKDEIGNSTTNPVSSITRAFDPITSTHFNDLKEEIMSHLLVLKVRIDQLGETQQSFQSEKGSKKCSGEGSMGKKAL</sequence>
<dbReference type="VEuPathDB" id="FungiDB:I302_03725"/>
<feature type="compositionally biased region" description="Polar residues" evidence="1">
    <location>
        <begin position="203"/>
        <end position="215"/>
    </location>
</feature>
<organism evidence="2">
    <name type="scientific">Kwoniella bestiolae CBS 10118</name>
    <dbReference type="NCBI Taxonomy" id="1296100"/>
    <lineage>
        <taxon>Eukaryota</taxon>
        <taxon>Fungi</taxon>
        <taxon>Dikarya</taxon>
        <taxon>Basidiomycota</taxon>
        <taxon>Agaricomycotina</taxon>
        <taxon>Tremellomycetes</taxon>
        <taxon>Tremellales</taxon>
        <taxon>Cryptococcaceae</taxon>
        <taxon>Kwoniella</taxon>
    </lineage>
</organism>
<feature type="compositionally biased region" description="Polar residues" evidence="1">
    <location>
        <begin position="162"/>
        <end position="171"/>
    </location>
</feature>
<feature type="region of interest" description="Disordered" evidence="1">
    <location>
        <begin position="82"/>
        <end position="103"/>
    </location>
</feature>
<feature type="region of interest" description="Disordered" evidence="1">
    <location>
        <begin position="159"/>
        <end position="263"/>
    </location>
</feature>
<feature type="compositionally biased region" description="Polar residues" evidence="1">
    <location>
        <begin position="225"/>
        <end position="244"/>
    </location>
</feature>
<reference evidence="2" key="1">
    <citation type="submission" date="2013-07" db="EMBL/GenBank/DDBJ databases">
        <title>The Genome Sequence of Cryptococcus bestiolae CBS10118.</title>
        <authorList>
            <consortium name="The Broad Institute Genome Sequencing Platform"/>
            <person name="Cuomo C."/>
            <person name="Litvintseva A."/>
            <person name="Chen Y."/>
            <person name="Heitman J."/>
            <person name="Sun S."/>
            <person name="Springer D."/>
            <person name="Dromer F."/>
            <person name="Young S.K."/>
            <person name="Zeng Q."/>
            <person name="Gargeya S."/>
            <person name="Fitzgerald M."/>
            <person name="Abouelleil A."/>
            <person name="Alvarado L."/>
            <person name="Berlin A.M."/>
            <person name="Chapman S.B."/>
            <person name="Dewar J."/>
            <person name="Goldberg J."/>
            <person name="Griggs A."/>
            <person name="Gujja S."/>
            <person name="Hansen M."/>
            <person name="Howarth C."/>
            <person name="Imamovic A."/>
            <person name="Larimer J."/>
            <person name="McCowan C."/>
            <person name="Murphy C."/>
            <person name="Pearson M."/>
            <person name="Priest M."/>
            <person name="Roberts A."/>
            <person name="Saif S."/>
            <person name="Shea T."/>
            <person name="Sykes S."/>
            <person name="Wortman J."/>
            <person name="Nusbaum C."/>
            <person name="Birren B."/>
        </authorList>
    </citation>
    <scope>NUCLEOTIDE SEQUENCE [LARGE SCALE GENOMIC DNA]</scope>
    <source>
        <strain evidence="2">CBS 10118</strain>
    </source>
</reference>
<accession>A0A1B9G4X3</accession>
<feature type="region of interest" description="Disordered" evidence="1">
    <location>
        <begin position="302"/>
        <end position="325"/>
    </location>
</feature>
<dbReference type="EMBL" id="CP144541">
    <property type="protein sequence ID" value="WVW78399.1"/>
    <property type="molecule type" value="Genomic_DNA"/>
</dbReference>
<evidence type="ECO:0000313" key="4">
    <source>
        <dbReference type="Proteomes" id="UP000092730"/>
    </source>
</evidence>
<reference evidence="3" key="4">
    <citation type="submission" date="2024-02" db="EMBL/GenBank/DDBJ databases">
        <title>Comparative genomics of Cryptococcus and Kwoniella reveals pathogenesis evolution and contrasting modes of karyotype evolution via chromosome fusion or intercentromeric recombination.</title>
        <authorList>
            <person name="Coelho M.A."/>
            <person name="David-Palma M."/>
            <person name="Shea T."/>
            <person name="Bowers K."/>
            <person name="McGinley-Smith S."/>
            <person name="Mohammad A.W."/>
            <person name="Gnirke A."/>
            <person name="Yurkov A.M."/>
            <person name="Nowrousian M."/>
            <person name="Sun S."/>
            <person name="Cuomo C.A."/>
            <person name="Heitman J."/>
        </authorList>
    </citation>
    <scope>NUCLEOTIDE SEQUENCE</scope>
    <source>
        <strain evidence="3">CBS 10118</strain>
    </source>
</reference>
<evidence type="ECO:0000313" key="3">
    <source>
        <dbReference type="EMBL" id="WVW78399.1"/>
    </source>
</evidence>
<name>A0A1B9G4X3_9TREE</name>
<reference evidence="2" key="3">
    <citation type="submission" date="2014-01" db="EMBL/GenBank/DDBJ databases">
        <title>Evolution of pathogenesis and genome organization in the Tremellales.</title>
        <authorList>
            <person name="Cuomo C."/>
            <person name="Litvintseva A."/>
            <person name="Heitman J."/>
            <person name="Chen Y."/>
            <person name="Sun S."/>
            <person name="Springer D."/>
            <person name="Dromer F."/>
            <person name="Young S."/>
            <person name="Zeng Q."/>
            <person name="Chapman S."/>
            <person name="Gujja S."/>
            <person name="Saif S."/>
            <person name="Birren B."/>
        </authorList>
    </citation>
    <scope>NUCLEOTIDE SEQUENCE</scope>
    <source>
        <strain evidence="2">CBS 10118</strain>
    </source>
</reference>
<reference evidence="3" key="2">
    <citation type="submission" date="2013-07" db="EMBL/GenBank/DDBJ databases">
        <authorList>
            <consortium name="The Broad Institute Genome Sequencing Platform"/>
            <person name="Cuomo C."/>
            <person name="Litvintseva A."/>
            <person name="Chen Y."/>
            <person name="Heitman J."/>
            <person name="Sun S."/>
            <person name="Springer D."/>
            <person name="Dromer F."/>
            <person name="Young S.K."/>
            <person name="Zeng Q."/>
            <person name="Gargeya S."/>
            <person name="Fitzgerald M."/>
            <person name="Abouelleil A."/>
            <person name="Alvarado L."/>
            <person name="Berlin A.M."/>
            <person name="Chapman S.B."/>
            <person name="Dewar J."/>
            <person name="Goldberg J."/>
            <person name="Griggs A."/>
            <person name="Gujja S."/>
            <person name="Hansen M."/>
            <person name="Howarth C."/>
            <person name="Imamovic A."/>
            <person name="Larimer J."/>
            <person name="McCowan C."/>
            <person name="Murphy C."/>
            <person name="Pearson M."/>
            <person name="Priest M."/>
            <person name="Roberts A."/>
            <person name="Saif S."/>
            <person name="Shea T."/>
            <person name="Sykes S."/>
            <person name="Wortman J."/>
            <person name="Nusbaum C."/>
            <person name="Birren B."/>
        </authorList>
    </citation>
    <scope>NUCLEOTIDE SEQUENCE</scope>
    <source>
        <strain evidence="3">CBS 10118</strain>
    </source>
</reference>
<evidence type="ECO:0000313" key="2">
    <source>
        <dbReference type="EMBL" id="OCF26048.1"/>
    </source>
</evidence>
<protein>
    <submittedName>
        <fullName evidence="2">Uncharacterized protein</fullName>
    </submittedName>
</protein>
<keyword evidence="4" id="KW-1185">Reference proteome</keyword>